<keyword evidence="4" id="KW-1185">Reference proteome</keyword>
<protein>
    <submittedName>
        <fullName evidence="3">Uncharacterized protein</fullName>
    </submittedName>
</protein>
<proteinExistence type="predicted"/>
<feature type="coiled-coil region" evidence="1">
    <location>
        <begin position="9"/>
        <end position="134"/>
    </location>
</feature>
<sequence>MAISGPEALNSLEEALRDIRREEDEISKRLARASERITKFRENEADLLRQLAMVRLDPAAQAQLAQTISQAEARAREMVRKHAGELSSTEDALKELDAGIAALTQQRAQALAEVDKRQAELKALSARIAAAIAKDPDYAAKRKAADDLQAVAAEALRKTQQSEADREQKGRPYRDDPLFMYLWNRGYGTRNYQSNNLFRWLDGKVAVLIGYNGARPNFAMLNELPLRLREHADRQAANAANAEKAIDDLENKAIDAAGGQPVRQAIETAQANIAEIDGKIVATEDDRDERAKAMRQLAQGGDPAFEQAISAFAESLGREDIKSLLAEARRTATAQDDALIAQIDDLRMRVREEDAETVDQKDRLKTLAARRRELEDISYEFKKARYDDPRSTFREDKLVGDLLNDFLRGGIAAATYWDLWRRSQNWSSGTSDWGGGYGLPRNGRNPWPDNGGGFNWPDNSIGGGNSRGSSGGGGFGGGWGGGGSSGGGGFSRPRTGSAGTRKTGGFKTGGGF</sequence>
<comment type="caution">
    <text evidence="3">The sequence shown here is derived from an EMBL/GenBank/DDBJ whole genome shotgun (WGS) entry which is preliminary data.</text>
</comment>
<reference evidence="3" key="1">
    <citation type="submission" date="2022-03" db="EMBL/GenBank/DDBJ databases">
        <title>The complete genome sequence of a Methyloterrigena soli.</title>
        <authorList>
            <person name="Zi Z."/>
        </authorList>
    </citation>
    <scope>NUCLEOTIDE SEQUENCE</scope>
    <source>
        <strain evidence="3">M48</strain>
    </source>
</reference>
<feature type="region of interest" description="Disordered" evidence="2">
    <location>
        <begin position="431"/>
        <end position="512"/>
    </location>
</feature>
<dbReference type="EMBL" id="JALAZD010000002">
    <property type="protein sequence ID" value="MCI0128579.1"/>
    <property type="molecule type" value="Genomic_DNA"/>
</dbReference>
<evidence type="ECO:0000313" key="3">
    <source>
        <dbReference type="EMBL" id="MCI0128579.1"/>
    </source>
</evidence>
<accession>A0AA41UEM0</accession>
<evidence type="ECO:0000313" key="4">
    <source>
        <dbReference type="Proteomes" id="UP001156140"/>
    </source>
</evidence>
<evidence type="ECO:0000256" key="2">
    <source>
        <dbReference type="SAM" id="MobiDB-lite"/>
    </source>
</evidence>
<dbReference type="Proteomes" id="UP001156140">
    <property type="component" value="Unassembled WGS sequence"/>
</dbReference>
<name>A0AA41UEM0_9HYPH</name>
<evidence type="ECO:0000256" key="1">
    <source>
        <dbReference type="SAM" id="Coils"/>
    </source>
</evidence>
<dbReference type="RefSeq" id="WP_281736693.1">
    <property type="nucleotide sequence ID" value="NZ_JAKETQ010000002.1"/>
</dbReference>
<gene>
    <name evidence="3" type="ORF">ML536_17240</name>
</gene>
<feature type="compositionally biased region" description="Gly residues" evidence="2">
    <location>
        <begin position="461"/>
        <end position="490"/>
    </location>
</feature>
<feature type="coiled-coil region" evidence="1">
    <location>
        <begin position="232"/>
        <end position="286"/>
    </location>
</feature>
<organism evidence="3 4">
    <name type="scientific">Paradevosia shaoguanensis</name>
    <dbReference type="NCBI Taxonomy" id="1335043"/>
    <lineage>
        <taxon>Bacteria</taxon>
        <taxon>Pseudomonadati</taxon>
        <taxon>Pseudomonadota</taxon>
        <taxon>Alphaproteobacteria</taxon>
        <taxon>Hyphomicrobiales</taxon>
        <taxon>Devosiaceae</taxon>
        <taxon>Paradevosia</taxon>
    </lineage>
</organism>
<dbReference type="AlphaFoldDB" id="A0AA41UEM0"/>
<keyword evidence="1" id="KW-0175">Coiled coil</keyword>